<evidence type="ECO:0000313" key="1">
    <source>
        <dbReference type="EMBL" id="PWN53933.1"/>
    </source>
</evidence>
<evidence type="ECO:0000313" key="2">
    <source>
        <dbReference type="Proteomes" id="UP000245626"/>
    </source>
</evidence>
<dbReference type="Proteomes" id="UP000245626">
    <property type="component" value="Unassembled WGS sequence"/>
</dbReference>
<sequence>MSTMPSPTRPTVDTYRRIEQARRDSNASSTSSPDTDDSYSPTWERSKPRIISLRLLKHENTEEKVQQALDLGVTSGVGGPRWSIAIRTTCFEDGLGKLYGVQEEPAGVWWPATNPVTDSTCLHGGDSSTTKKITTLKLGRFPLPLHEFERLVKKLAMPDSMLGESGLSWCLDLIMELELKGFLESGQALDLEKTYVDDIVQPID</sequence>
<accession>A0ACD0P6Z6</accession>
<keyword evidence="2" id="KW-1185">Reference proteome</keyword>
<reference evidence="1 2" key="1">
    <citation type="journal article" date="2018" name="Mol. Biol. Evol.">
        <title>Broad Genomic Sampling Reveals a Smut Pathogenic Ancestry of the Fungal Clade Ustilaginomycotina.</title>
        <authorList>
            <person name="Kijpornyongpan T."/>
            <person name="Mondo S.J."/>
            <person name="Barry K."/>
            <person name="Sandor L."/>
            <person name="Lee J."/>
            <person name="Lipzen A."/>
            <person name="Pangilinan J."/>
            <person name="LaButti K."/>
            <person name="Hainaut M."/>
            <person name="Henrissat B."/>
            <person name="Grigoriev I.V."/>
            <person name="Spatafora J.W."/>
            <person name="Aime M.C."/>
        </authorList>
    </citation>
    <scope>NUCLEOTIDE SEQUENCE [LARGE SCALE GENOMIC DNA]</scope>
    <source>
        <strain evidence="1 2">SA 807</strain>
    </source>
</reference>
<name>A0ACD0P6Z6_9BASI</name>
<protein>
    <submittedName>
        <fullName evidence="1">Uncharacterized protein</fullName>
    </submittedName>
</protein>
<proteinExistence type="predicted"/>
<organism evidence="1 2">
    <name type="scientific">Violaceomyces palustris</name>
    <dbReference type="NCBI Taxonomy" id="1673888"/>
    <lineage>
        <taxon>Eukaryota</taxon>
        <taxon>Fungi</taxon>
        <taxon>Dikarya</taxon>
        <taxon>Basidiomycota</taxon>
        <taxon>Ustilaginomycotina</taxon>
        <taxon>Ustilaginomycetes</taxon>
        <taxon>Violaceomycetales</taxon>
        <taxon>Violaceomycetaceae</taxon>
        <taxon>Violaceomyces</taxon>
    </lineage>
</organism>
<gene>
    <name evidence="1" type="ORF">IE53DRAFT_359592</name>
</gene>
<dbReference type="EMBL" id="KZ819703">
    <property type="protein sequence ID" value="PWN53933.1"/>
    <property type="molecule type" value="Genomic_DNA"/>
</dbReference>